<dbReference type="Gene3D" id="3.40.50.1820">
    <property type="entry name" value="alpha/beta hydrolase"/>
    <property type="match status" value="1"/>
</dbReference>
<comment type="caution">
    <text evidence="2">The sequence shown here is derived from an EMBL/GenBank/DDBJ whole genome shotgun (WGS) entry which is preliminary data.</text>
</comment>
<sequence length="241" mass="26872">MRMGGQLSNGLTPGLGFRARRSPKFTFTWSETVQGVHLPDMQPEMAPRKLMGFEDVEVVPVIIFFHCGSSAHSSANSSIYDTLCRRLVGICNVVVVSVNYRCSPENRYPCTYEDGWLALKWVNSRPWLQSGKESKVHIYLAGDSLVDNIVHHVALKARESGIQVMAANRSAFSSFSCSELLRMKSSSLSLDSLSELISPLFCLAVAEVKSTQFKKKNVWAWGRGQQGHCGRVDSSFHHSVW</sequence>
<dbReference type="PANTHER" id="PTHR23024">
    <property type="entry name" value="ARYLACETAMIDE DEACETYLASE"/>
    <property type="match status" value="1"/>
</dbReference>
<proteinExistence type="predicted"/>
<keyword evidence="3" id="KW-1185">Reference proteome</keyword>
<dbReference type="AlphaFoldDB" id="A0A822ZAM1"/>
<dbReference type="EMBL" id="DUZY01000005">
    <property type="protein sequence ID" value="DAD41623.1"/>
    <property type="molecule type" value="Genomic_DNA"/>
</dbReference>
<dbReference type="Pfam" id="PF07859">
    <property type="entry name" value="Abhydrolase_3"/>
    <property type="match status" value="1"/>
</dbReference>
<organism evidence="2 3">
    <name type="scientific">Nelumbo nucifera</name>
    <name type="common">Sacred lotus</name>
    <dbReference type="NCBI Taxonomy" id="4432"/>
    <lineage>
        <taxon>Eukaryota</taxon>
        <taxon>Viridiplantae</taxon>
        <taxon>Streptophyta</taxon>
        <taxon>Embryophyta</taxon>
        <taxon>Tracheophyta</taxon>
        <taxon>Spermatophyta</taxon>
        <taxon>Magnoliopsida</taxon>
        <taxon>Proteales</taxon>
        <taxon>Nelumbonaceae</taxon>
        <taxon>Nelumbo</taxon>
    </lineage>
</organism>
<dbReference type="PANTHER" id="PTHR23024:SF492">
    <property type="entry name" value="GIBBERELLIN RECEPTOR GID1C"/>
    <property type="match status" value="1"/>
</dbReference>
<dbReference type="GO" id="GO:0016787">
    <property type="term" value="F:hydrolase activity"/>
    <property type="evidence" value="ECO:0007669"/>
    <property type="project" value="InterPro"/>
</dbReference>
<dbReference type="SUPFAM" id="SSF53474">
    <property type="entry name" value="alpha/beta-Hydrolases"/>
    <property type="match status" value="1"/>
</dbReference>
<protein>
    <recommendedName>
        <fullName evidence="1">Alpha/beta hydrolase fold-3 domain-containing protein</fullName>
    </recommendedName>
</protein>
<reference evidence="2 3" key="1">
    <citation type="journal article" date="2020" name="Mol. Biol. Evol.">
        <title>Distinct Expression and Methylation Patterns for Genes with Different Fates following a Single Whole-Genome Duplication in Flowering Plants.</title>
        <authorList>
            <person name="Shi T."/>
            <person name="Rahmani R.S."/>
            <person name="Gugger P.F."/>
            <person name="Wang M."/>
            <person name="Li H."/>
            <person name="Zhang Y."/>
            <person name="Li Z."/>
            <person name="Wang Q."/>
            <person name="Van de Peer Y."/>
            <person name="Marchal K."/>
            <person name="Chen J."/>
        </authorList>
    </citation>
    <scope>NUCLEOTIDE SEQUENCE [LARGE SCALE GENOMIC DNA]</scope>
    <source>
        <tissue evidence="2">Leaf</tissue>
    </source>
</reference>
<evidence type="ECO:0000313" key="3">
    <source>
        <dbReference type="Proteomes" id="UP000607653"/>
    </source>
</evidence>
<accession>A0A822ZAM1</accession>
<dbReference type="InterPro" id="IPR013094">
    <property type="entry name" value="AB_hydrolase_3"/>
</dbReference>
<evidence type="ECO:0000259" key="1">
    <source>
        <dbReference type="Pfam" id="PF07859"/>
    </source>
</evidence>
<dbReference type="InterPro" id="IPR050466">
    <property type="entry name" value="Carboxylest/Gibb_receptor"/>
</dbReference>
<name>A0A822ZAM1_NELNU</name>
<dbReference type="InterPro" id="IPR029058">
    <property type="entry name" value="AB_hydrolase_fold"/>
</dbReference>
<gene>
    <name evidence="2" type="ORF">HUJ06_015946</name>
</gene>
<feature type="domain" description="Alpha/beta hydrolase fold-3" evidence="1">
    <location>
        <begin position="62"/>
        <end position="163"/>
    </location>
</feature>
<dbReference type="Proteomes" id="UP000607653">
    <property type="component" value="Unassembled WGS sequence"/>
</dbReference>
<evidence type="ECO:0000313" key="2">
    <source>
        <dbReference type="EMBL" id="DAD41623.1"/>
    </source>
</evidence>